<proteinExistence type="inferred from homology"/>
<dbReference type="GO" id="GO:0046872">
    <property type="term" value="F:metal ion binding"/>
    <property type="evidence" value="ECO:0007669"/>
    <property type="project" value="InterPro"/>
</dbReference>
<dbReference type="EMBL" id="CAKOGP040000001">
    <property type="protein sequence ID" value="CAJ1907831.1"/>
    <property type="molecule type" value="Genomic_DNA"/>
</dbReference>
<dbReference type="Pfam" id="PF00675">
    <property type="entry name" value="Peptidase_M16"/>
    <property type="match status" value="1"/>
</dbReference>
<evidence type="ECO:0000259" key="2">
    <source>
        <dbReference type="Pfam" id="PF00675"/>
    </source>
</evidence>
<keyword evidence="4" id="KW-1185">Reference proteome</keyword>
<organism evidence="3 4">
    <name type="scientific">Cylindrotheca closterium</name>
    <dbReference type="NCBI Taxonomy" id="2856"/>
    <lineage>
        <taxon>Eukaryota</taxon>
        <taxon>Sar</taxon>
        <taxon>Stramenopiles</taxon>
        <taxon>Ochrophyta</taxon>
        <taxon>Bacillariophyta</taxon>
        <taxon>Bacillariophyceae</taxon>
        <taxon>Bacillariophycidae</taxon>
        <taxon>Bacillariales</taxon>
        <taxon>Bacillariaceae</taxon>
        <taxon>Cylindrotheca</taxon>
    </lineage>
</organism>
<dbReference type="AlphaFoldDB" id="A0AAD2FC94"/>
<gene>
    <name evidence="3" type="ORF">CYCCA115_LOCUS497</name>
</gene>
<dbReference type="InterPro" id="IPR011765">
    <property type="entry name" value="Pept_M16_N"/>
</dbReference>
<dbReference type="GO" id="GO:0005739">
    <property type="term" value="C:mitochondrion"/>
    <property type="evidence" value="ECO:0007669"/>
    <property type="project" value="TreeGrafter"/>
</dbReference>
<comment type="caution">
    <text evidence="3">The sequence shown here is derived from an EMBL/GenBank/DDBJ whole genome shotgun (WGS) entry which is preliminary data.</text>
</comment>
<name>A0AAD2FC94_9STRA</name>
<protein>
    <recommendedName>
        <fullName evidence="2">Peptidase M16 N-terminal domain-containing protein</fullName>
    </recommendedName>
</protein>
<accession>A0AAD2FC94</accession>
<dbReference type="PANTHER" id="PTHR11851:SF49">
    <property type="entry name" value="MITOCHONDRIAL-PROCESSING PEPTIDASE SUBUNIT ALPHA"/>
    <property type="match status" value="1"/>
</dbReference>
<sequence>MASIAVRRGLSAVSRKGREFSTVLVATEEFPGLPSTTPETAKASTASVTKLSSGLTVVSEDAASTSTVTMTFPKAGSGSEQLGEQGAALINKCLAFNSGSGLSTIMILRSIENEGAIPFASVERDFATVGYTVEPDNAEGLIPLLATDCTFEKWDVRDAKTLAAYQVAAANKNAQEVLTEQIFAAAYGAQSPMGRPLFDASAGAYEIASFRTRGYGLDGAILAATGIKDHASFCSNVEELLSEAPAGSSHGVPEPAYIGGEARIAAPIGYAHVALAFGTDASIPLRNVLKHCFSIAGKEGGVSGFATSGLVGVYGGAVTEGAGSIDSAITGALTSKLSADVVNKAKTLAKAEALFGMDCGSKGLAATMTASVMESGSFFSNATALAATYDAITEKDVNGALAAALKTNPSVAAVGDIGVVPYQGTFASRF</sequence>
<dbReference type="Gene3D" id="3.30.830.10">
    <property type="entry name" value="Metalloenzyme, LuxS/M16 peptidase-like"/>
    <property type="match status" value="2"/>
</dbReference>
<dbReference type="InterPro" id="IPR050361">
    <property type="entry name" value="MPP/UQCRC_Complex"/>
</dbReference>
<dbReference type="InterPro" id="IPR011249">
    <property type="entry name" value="Metalloenz_LuxS/M16"/>
</dbReference>
<evidence type="ECO:0000256" key="1">
    <source>
        <dbReference type="ARBA" id="ARBA00007261"/>
    </source>
</evidence>
<comment type="similarity">
    <text evidence="1">Belongs to the peptidase M16 family.</text>
</comment>
<feature type="domain" description="Peptidase M16 N-terminal" evidence="2">
    <location>
        <begin position="57"/>
        <end position="197"/>
    </location>
</feature>
<evidence type="ECO:0000313" key="4">
    <source>
        <dbReference type="Proteomes" id="UP001295423"/>
    </source>
</evidence>
<dbReference type="Proteomes" id="UP001295423">
    <property type="component" value="Unassembled WGS sequence"/>
</dbReference>
<dbReference type="SUPFAM" id="SSF63411">
    <property type="entry name" value="LuxS/MPP-like metallohydrolase"/>
    <property type="match status" value="2"/>
</dbReference>
<evidence type="ECO:0000313" key="3">
    <source>
        <dbReference type="EMBL" id="CAJ1907831.1"/>
    </source>
</evidence>
<reference evidence="3" key="1">
    <citation type="submission" date="2023-08" db="EMBL/GenBank/DDBJ databases">
        <authorList>
            <person name="Audoor S."/>
            <person name="Bilcke G."/>
        </authorList>
    </citation>
    <scope>NUCLEOTIDE SEQUENCE</scope>
</reference>
<dbReference type="PANTHER" id="PTHR11851">
    <property type="entry name" value="METALLOPROTEASE"/>
    <property type="match status" value="1"/>
</dbReference>